<protein>
    <submittedName>
        <fullName evidence="1">Uncharacterized protein</fullName>
    </submittedName>
</protein>
<dbReference type="Proteomes" id="UP000887013">
    <property type="component" value="Unassembled WGS sequence"/>
</dbReference>
<dbReference type="AlphaFoldDB" id="A0A8X6UJD3"/>
<name>A0A8X6UJD3_NEPPI</name>
<gene>
    <name evidence="1" type="ORF">NPIL_522511</name>
</gene>
<evidence type="ECO:0000313" key="1">
    <source>
        <dbReference type="EMBL" id="GFU23314.1"/>
    </source>
</evidence>
<reference evidence="1" key="1">
    <citation type="submission" date="2020-08" db="EMBL/GenBank/DDBJ databases">
        <title>Multicomponent nature underlies the extraordinary mechanical properties of spider dragline silk.</title>
        <authorList>
            <person name="Kono N."/>
            <person name="Nakamura H."/>
            <person name="Mori M."/>
            <person name="Yoshida Y."/>
            <person name="Ohtoshi R."/>
            <person name="Malay A.D."/>
            <person name="Moran D.A.P."/>
            <person name="Tomita M."/>
            <person name="Numata K."/>
            <person name="Arakawa K."/>
        </authorList>
    </citation>
    <scope>NUCLEOTIDE SEQUENCE</scope>
</reference>
<organism evidence="1 2">
    <name type="scientific">Nephila pilipes</name>
    <name type="common">Giant wood spider</name>
    <name type="synonym">Nephila maculata</name>
    <dbReference type="NCBI Taxonomy" id="299642"/>
    <lineage>
        <taxon>Eukaryota</taxon>
        <taxon>Metazoa</taxon>
        <taxon>Ecdysozoa</taxon>
        <taxon>Arthropoda</taxon>
        <taxon>Chelicerata</taxon>
        <taxon>Arachnida</taxon>
        <taxon>Araneae</taxon>
        <taxon>Araneomorphae</taxon>
        <taxon>Entelegynae</taxon>
        <taxon>Araneoidea</taxon>
        <taxon>Nephilidae</taxon>
        <taxon>Nephila</taxon>
    </lineage>
</organism>
<keyword evidence="2" id="KW-1185">Reference proteome</keyword>
<dbReference type="EMBL" id="BMAW01031925">
    <property type="protein sequence ID" value="GFU23314.1"/>
    <property type="molecule type" value="Genomic_DNA"/>
</dbReference>
<accession>A0A8X6UJD3</accession>
<sequence length="128" mass="14859">MKCLMKCNITSSYHKGGATCLRTDVDIWTTLNARENRQQQQIRKLCTIRKNAWTSEKVWGREVRYHPPSLGPDLPLAAFMFFVSMKNKLENDHNSDGKKQPEQKINPASGQGFLFCRRHRKTFTCVNK</sequence>
<evidence type="ECO:0000313" key="2">
    <source>
        <dbReference type="Proteomes" id="UP000887013"/>
    </source>
</evidence>
<comment type="caution">
    <text evidence="1">The sequence shown here is derived from an EMBL/GenBank/DDBJ whole genome shotgun (WGS) entry which is preliminary data.</text>
</comment>
<proteinExistence type="predicted"/>